<dbReference type="GO" id="GO:0016020">
    <property type="term" value="C:membrane"/>
    <property type="evidence" value="ECO:0007669"/>
    <property type="project" value="UniProtKB-SubCell"/>
</dbReference>
<evidence type="ECO:0000313" key="10">
    <source>
        <dbReference type="Proteomes" id="UP000695562"/>
    </source>
</evidence>
<dbReference type="SMART" id="SM00724">
    <property type="entry name" value="TLC"/>
    <property type="match status" value="1"/>
</dbReference>
<accession>A0A8J4V5A5</accession>
<name>A0A8J4V5A5_9MYCE</name>
<evidence type="ECO:0000256" key="2">
    <source>
        <dbReference type="ARBA" id="ARBA00022692"/>
    </source>
</evidence>
<keyword evidence="2 5" id="KW-0812">Transmembrane</keyword>
<feature type="transmembrane region" description="Helical" evidence="7">
    <location>
        <begin position="214"/>
        <end position="233"/>
    </location>
</feature>
<dbReference type="Proteomes" id="UP000695562">
    <property type="component" value="Unassembled WGS sequence"/>
</dbReference>
<dbReference type="EMBL" id="AJWJ01000347">
    <property type="protein sequence ID" value="KAF2071714.1"/>
    <property type="molecule type" value="Genomic_DNA"/>
</dbReference>
<dbReference type="OrthoDB" id="537032at2759"/>
<keyword evidence="10" id="KW-1185">Reference proteome</keyword>
<feature type="transmembrane region" description="Helical" evidence="7">
    <location>
        <begin position="80"/>
        <end position="98"/>
    </location>
</feature>
<feature type="compositionally biased region" description="Polar residues" evidence="6">
    <location>
        <begin position="314"/>
        <end position="355"/>
    </location>
</feature>
<evidence type="ECO:0000256" key="4">
    <source>
        <dbReference type="ARBA" id="ARBA00023136"/>
    </source>
</evidence>
<dbReference type="GO" id="GO:0046513">
    <property type="term" value="P:ceramide biosynthetic process"/>
    <property type="evidence" value="ECO:0007669"/>
    <property type="project" value="InterPro"/>
</dbReference>
<evidence type="ECO:0000313" key="9">
    <source>
        <dbReference type="EMBL" id="KAF2071714.1"/>
    </source>
</evidence>
<feature type="domain" description="TLC" evidence="8">
    <location>
        <begin position="74"/>
        <end position="283"/>
    </location>
</feature>
<dbReference type="PANTHER" id="PTHR12560">
    <property type="entry name" value="LONGEVITY ASSURANCE FACTOR 1 LAG1"/>
    <property type="match status" value="1"/>
</dbReference>
<gene>
    <name evidence="9" type="ORF">CYY_006975</name>
</gene>
<feature type="transmembrane region" description="Helical" evidence="7">
    <location>
        <begin position="175"/>
        <end position="193"/>
    </location>
</feature>
<organism evidence="9 10">
    <name type="scientific">Polysphondylium violaceum</name>
    <dbReference type="NCBI Taxonomy" id="133409"/>
    <lineage>
        <taxon>Eukaryota</taxon>
        <taxon>Amoebozoa</taxon>
        <taxon>Evosea</taxon>
        <taxon>Eumycetozoa</taxon>
        <taxon>Dictyostelia</taxon>
        <taxon>Dictyosteliales</taxon>
        <taxon>Dictyosteliaceae</taxon>
        <taxon>Polysphondylium</taxon>
    </lineage>
</organism>
<dbReference type="Pfam" id="PF03798">
    <property type="entry name" value="TRAM_LAG1_CLN8"/>
    <property type="match status" value="1"/>
</dbReference>
<reference evidence="9" key="1">
    <citation type="submission" date="2020-01" db="EMBL/GenBank/DDBJ databases">
        <title>Development of genomics and gene disruption for Polysphondylium violaceum indicates a role for the polyketide synthase stlB in stalk morphogenesis.</title>
        <authorList>
            <person name="Narita B."/>
            <person name="Kawabe Y."/>
            <person name="Kin K."/>
            <person name="Saito T."/>
            <person name="Gibbs R."/>
            <person name="Kuspa A."/>
            <person name="Muzny D."/>
            <person name="Queller D."/>
            <person name="Richards S."/>
            <person name="Strassman J."/>
            <person name="Sucgang R."/>
            <person name="Worley K."/>
            <person name="Schaap P."/>
        </authorList>
    </citation>
    <scope>NUCLEOTIDE SEQUENCE</scope>
    <source>
        <strain evidence="9">QSvi11</strain>
    </source>
</reference>
<feature type="transmembrane region" description="Helical" evidence="7">
    <location>
        <begin position="36"/>
        <end position="59"/>
    </location>
</feature>
<keyword evidence="4 5" id="KW-0472">Membrane</keyword>
<feature type="region of interest" description="Disordered" evidence="6">
    <location>
        <begin position="293"/>
        <end position="355"/>
    </location>
</feature>
<feature type="transmembrane region" description="Helical" evidence="7">
    <location>
        <begin position="150"/>
        <end position="169"/>
    </location>
</feature>
<evidence type="ECO:0000256" key="7">
    <source>
        <dbReference type="SAM" id="Phobius"/>
    </source>
</evidence>
<proteinExistence type="predicted"/>
<feature type="compositionally biased region" description="Basic and acidic residues" evidence="6">
    <location>
        <begin position="293"/>
        <end position="310"/>
    </location>
</feature>
<evidence type="ECO:0000256" key="5">
    <source>
        <dbReference type="PROSITE-ProRule" id="PRU00205"/>
    </source>
</evidence>
<dbReference type="PIRSF" id="PIRSF005225">
    <property type="entry name" value="LAG1_LAC1"/>
    <property type="match status" value="1"/>
</dbReference>
<feature type="transmembrane region" description="Helical" evidence="7">
    <location>
        <begin position="125"/>
        <end position="143"/>
    </location>
</feature>
<keyword evidence="3 7" id="KW-1133">Transmembrane helix</keyword>
<dbReference type="GO" id="GO:0050291">
    <property type="term" value="F:sphingosine N-acyltransferase activity"/>
    <property type="evidence" value="ECO:0007669"/>
    <property type="project" value="InterPro"/>
</dbReference>
<evidence type="ECO:0000256" key="3">
    <source>
        <dbReference type="ARBA" id="ARBA00022989"/>
    </source>
</evidence>
<protein>
    <recommendedName>
        <fullName evidence="8">TLC domain-containing protein</fullName>
    </recommendedName>
</protein>
<evidence type="ECO:0000256" key="6">
    <source>
        <dbReference type="SAM" id="MobiDB-lite"/>
    </source>
</evidence>
<comment type="caution">
    <text evidence="9">The sequence shown here is derived from an EMBL/GenBank/DDBJ whole genome shotgun (WGS) entry which is preliminary data.</text>
</comment>
<sequence>MVLDHNGISELEWERYYNPDNSIFVSFRKLLSEVNAIIFLIVATNLFFILRFFYQHYILKPFAHSINMRKSFLPRFLENGWYSLYYIVFFTFGSYVYSKEPWSIFPTMNIWLGWPCQPFTTLFRTYYLLELAFYLHCTIALFFETRRKDFYQMLTHHVATFFLVGASYWYRYHRIGIAILWIHNISDIFLYSAKAINYVQKDTKNKTLFIMSETFFVLFAVSFFFTRLLFFPFTLVKTTLFEAYYVSVSFPLFYPTNVALLTLLFLHMFWFYLILRIVYSKFSQGSQFDDIRSDSEEEVDSGKKSKKGLDAEPTSRQSKQQQLQKVNKKSNNNVATTSNEAGTASPVSVSSKKKN</sequence>
<dbReference type="PANTHER" id="PTHR12560:SF0">
    <property type="entry name" value="LD18904P"/>
    <property type="match status" value="1"/>
</dbReference>
<evidence type="ECO:0000259" key="8">
    <source>
        <dbReference type="PROSITE" id="PS50922"/>
    </source>
</evidence>
<dbReference type="InterPro" id="IPR016439">
    <property type="entry name" value="Lag1/Lac1-like"/>
</dbReference>
<dbReference type="PROSITE" id="PS50922">
    <property type="entry name" value="TLC"/>
    <property type="match status" value="1"/>
</dbReference>
<evidence type="ECO:0000256" key="1">
    <source>
        <dbReference type="ARBA" id="ARBA00004141"/>
    </source>
</evidence>
<dbReference type="AlphaFoldDB" id="A0A8J4V5A5"/>
<comment type="subcellular location">
    <subcellularLocation>
        <location evidence="1">Membrane</location>
        <topology evidence="1">Multi-pass membrane protein</topology>
    </subcellularLocation>
</comment>
<feature type="transmembrane region" description="Helical" evidence="7">
    <location>
        <begin position="253"/>
        <end position="275"/>
    </location>
</feature>
<dbReference type="InterPro" id="IPR006634">
    <property type="entry name" value="TLC-dom"/>
</dbReference>